<dbReference type="OrthoDB" id="7551446at2759"/>
<accession>E2B1A0</accession>
<gene>
    <name evidence="2" type="ORF">EAG_15774</name>
</gene>
<evidence type="ECO:0000259" key="1">
    <source>
        <dbReference type="Pfam" id="PF01541"/>
    </source>
</evidence>
<organism evidence="3">
    <name type="scientific">Camponotus floridanus</name>
    <name type="common">Florida carpenter ant</name>
    <dbReference type="NCBI Taxonomy" id="104421"/>
    <lineage>
        <taxon>Eukaryota</taxon>
        <taxon>Metazoa</taxon>
        <taxon>Ecdysozoa</taxon>
        <taxon>Arthropoda</taxon>
        <taxon>Hexapoda</taxon>
        <taxon>Insecta</taxon>
        <taxon>Pterygota</taxon>
        <taxon>Neoptera</taxon>
        <taxon>Endopterygota</taxon>
        <taxon>Hymenoptera</taxon>
        <taxon>Apocrita</taxon>
        <taxon>Aculeata</taxon>
        <taxon>Formicoidea</taxon>
        <taxon>Formicidae</taxon>
        <taxon>Formicinae</taxon>
        <taxon>Camponotus</taxon>
    </lineage>
</organism>
<dbReference type="InParanoid" id="E2B1A0"/>
<dbReference type="InterPro" id="IPR000305">
    <property type="entry name" value="GIY-YIG_endonuc"/>
</dbReference>
<evidence type="ECO:0000313" key="2">
    <source>
        <dbReference type="EMBL" id="EFN60538.1"/>
    </source>
</evidence>
<feature type="non-terminal residue" evidence="2">
    <location>
        <position position="1"/>
    </location>
</feature>
<proteinExistence type="predicted"/>
<dbReference type="AlphaFoldDB" id="E2B1A0"/>
<feature type="domain" description="GIY-YIG" evidence="1">
    <location>
        <begin position="24"/>
        <end position="59"/>
    </location>
</feature>
<evidence type="ECO:0000313" key="3">
    <source>
        <dbReference type="Proteomes" id="UP000000311"/>
    </source>
</evidence>
<dbReference type="Pfam" id="PF01541">
    <property type="entry name" value="GIY-YIG"/>
    <property type="match status" value="1"/>
</dbReference>
<feature type="non-terminal residue" evidence="2">
    <location>
        <position position="108"/>
    </location>
</feature>
<protein>
    <recommendedName>
        <fullName evidence="1">GIY-YIG domain-containing protein</fullName>
    </recommendedName>
</protein>
<dbReference type="OMA" id="RINCINC"/>
<dbReference type="Proteomes" id="UP000000311">
    <property type="component" value="Unassembled WGS sequence"/>
</dbReference>
<sequence length="108" mass="12830">ITNKLNKFICLHKDRLPLEYWTNVVYRINCINCDASYVGQTRRKLSTRIKEHKKGIYKNDDFDWANISVLDEEPCYKRRLISEMIHIASQDFSLNIQSDTINLDKSYV</sequence>
<keyword evidence="3" id="KW-1185">Reference proteome</keyword>
<name>E2B1A0_CAMFO</name>
<reference evidence="2 3" key="1">
    <citation type="journal article" date="2010" name="Science">
        <title>Genomic comparison of the ants Camponotus floridanus and Harpegnathos saltator.</title>
        <authorList>
            <person name="Bonasio R."/>
            <person name="Zhang G."/>
            <person name="Ye C."/>
            <person name="Mutti N.S."/>
            <person name="Fang X."/>
            <person name="Qin N."/>
            <person name="Donahue G."/>
            <person name="Yang P."/>
            <person name="Li Q."/>
            <person name="Li C."/>
            <person name="Zhang P."/>
            <person name="Huang Z."/>
            <person name="Berger S.L."/>
            <person name="Reinberg D."/>
            <person name="Wang J."/>
            <person name="Liebig J."/>
        </authorList>
    </citation>
    <scope>NUCLEOTIDE SEQUENCE [LARGE SCALE GENOMIC DNA]</scope>
    <source>
        <strain evidence="3">C129</strain>
    </source>
</reference>
<dbReference type="EMBL" id="GL444822">
    <property type="protein sequence ID" value="EFN60538.1"/>
    <property type="molecule type" value="Genomic_DNA"/>
</dbReference>